<comment type="subcellular location">
    <subcellularLocation>
        <location evidence="1">Cytoplasm</location>
        <location evidence="1">Cytoskeleton</location>
    </subcellularLocation>
</comment>
<feature type="compositionally biased region" description="Polar residues" evidence="8">
    <location>
        <begin position="586"/>
        <end position="600"/>
    </location>
</feature>
<comment type="similarity">
    <text evidence="2">Belongs to the actin-binding proteins ADF family. Twinfilin subfamily.</text>
</comment>
<dbReference type="InterPro" id="IPR002108">
    <property type="entry name" value="ADF-H"/>
</dbReference>
<feature type="domain" description="ADF-H" evidence="9">
    <location>
        <begin position="332"/>
        <end position="426"/>
    </location>
</feature>
<feature type="compositionally biased region" description="Low complexity" evidence="8">
    <location>
        <begin position="635"/>
        <end position="658"/>
    </location>
</feature>
<protein>
    <submittedName>
        <fullName evidence="10">Twinfilin-1</fullName>
    </submittedName>
</protein>
<feature type="compositionally biased region" description="Low complexity" evidence="8">
    <location>
        <begin position="564"/>
        <end position="581"/>
    </location>
</feature>
<dbReference type="Proteomes" id="UP001151518">
    <property type="component" value="Unassembled WGS sequence"/>
</dbReference>
<organism evidence="10 11">
    <name type="scientific">Coemansia spiralis</name>
    <dbReference type="NCBI Taxonomy" id="417178"/>
    <lineage>
        <taxon>Eukaryota</taxon>
        <taxon>Fungi</taxon>
        <taxon>Fungi incertae sedis</taxon>
        <taxon>Zoopagomycota</taxon>
        <taxon>Kickxellomycotina</taxon>
        <taxon>Kickxellomycetes</taxon>
        <taxon>Kickxellales</taxon>
        <taxon>Kickxellaceae</taxon>
        <taxon>Coemansia</taxon>
    </lineage>
</organism>
<dbReference type="EMBL" id="JANBTW010000059">
    <property type="protein sequence ID" value="KAJ2674198.1"/>
    <property type="molecule type" value="Genomic_DNA"/>
</dbReference>
<dbReference type="InterPro" id="IPR029006">
    <property type="entry name" value="ADF-H/Gelsolin-like_dom_sf"/>
</dbReference>
<proteinExistence type="inferred from homology"/>
<evidence type="ECO:0000256" key="8">
    <source>
        <dbReference type="SAM" id="MobiDB-lite"/>
    </source>
</evidence>
<dbReference type="InterPro" id="IPR028458">
    <property type="entry name" value="Twinfilin"/>
</dbReference>
<keyword evidence="5" id="KW-0009">Actin-binding</keyword>
<comment type="subunit">
    <text evidence="7">Interacts with G-actin; ADP-actin form.</text>
</comment>
<dbReference type="AlphaFoldDB" id="A0A9W8KX35"/>
<dbReference type="GO" id="GO:0051015">
    <property type="term" value="F:actin filament binding"/>
    <property type="evidence" value="ECO:0007669"/>
    <property type="project" value="TreeGrafter"/>
</dbReference>
<evidence type="ECO:0000256" key="1">
    <source>
        <dbReference type="ARBA" id="ARBA00004245"/>
    </source>
</evidence>
<dbReference type="PANTHER" id="PTHR13759">
    <property type="entry name" value="TWINFILIN"/>
    <property type="match status" value="1"/>
</dbReference>
<feature type="region of interest" description="Disordered" evidence="8">
    <location>
        <begin position="220"/>
        <end position="252"/>
    </location>
</feature>
<dbReference type="Gene3D" id="3.40.20.10">
    <property type="entry name" value="Severin"/>
    <property type="match status" value="2"/>
</dbReference>
<evidence type="ECO:0000256" key="4">
    <source>
        <dbReference type="ARBA" id="ARBA00022737"/>
    </source>
</evidence>
<dbReference type="GO" id="GO:0005737">
    <property type="term" value="C:cytoplasm"/>
    <property type="evidence" value="ECO:0007669"/>
    <property type="project" value="TreeGrafter"/>
</dbReference>
<sequence>MSSSSLTSGIVATPKLQQFLDESQGGQHKDVSLLRVQVRGDDLVETARKNGSANGDLLQLEEYLGDSPAFFLLRATPSTWYVITWMPEGKVGTLLSMVYASTQSSLKKAVGNANVEDSLHFGTVEEALGKEQAASGLVSTGTFSDVSATSATSAAVKATPPEPAPKPSGLGPKKPSPLSPSTSYTEKQDKEQGSSYTAQSTHAVTSSYVATTTVTTRTITTSSNSDDAGSASVAARPQAAQDQPSGQRGVFVKKMDPRLAMSKSELEHIDILNKEDSARMEQLEQMHMRLRSHAPPAKPAGNPDNHHANSRGQKQTVAAASGGFHTVTLPLSLQAKDALNEFVSNVGITVVELQLEANKCVTSPQSFTSTDEFSPNPSEPRFYVMRTPGSRAFVYSCPESSPPRLRMVYSTTGAPTLSQIQDLGCKITHRLSLFSPKECTLIAVAATIRNGQAQRVDSEKPVDDVVNYIPSAPARSLPSRFAANSTRALDAFTDEDGFRKAFSGVRPDAPAPAPFRAQKPERSSLVHAHKTNDDNGVDSSPNSGAATWGVQLKSSQRTGVAPRSAASSNTSIASNASAVSAKPALSPTTKPTVPSKSAISVFSAKSHESRTSAESVKESFSQAKLAGEAGDNTPTSSSSSVKSLQQSQQSEETTTHSSVPGLRKAFAARKDEVTDEGKWDPWRSVSASGSTSVTKKELPKSTLQSTVFTKDKEGAPESIIAYMSDITYPPLQGTASDDK</sequence>
<feature type="compositionally biased region" description="Basic and acidic residues" evidence="8">
    <location>
        <begin position="605"/>
        <end position="617"/>
    </location>
</feature>
<keyword evidence="6" id="KW-0206">Cytoskeleton</keyword>
<reference evidence="10" key="1">
    <citation type="submission" date="2022-07" db="EMBL/GenBank/DDBJ databases">
        <title>Phylogenomic reconstructions and comparative analyses of Kickxellomycotina fungi.</title>
        <authorList>
            <person name="Reynolds N.K."/>
            <person name="Stajich J.E."/>
            <person name="Barry K."/>
            <person name="Grigoriev I.V."/>
            <person name="Crous P."/>
            <person name="Smith M.E."/>
        </authorList>
    </citation>
    <scope>NUCLEOTIDE SEQUENCE</scope>
    <source>
        <strain evidence="10">NRRL 3115</strain>
    </source>
</reference>
<evidence type="ECO:0000313" key="11">
    <source>
        <dbReference type="Proteomes" id="UP001151518"/>
    </source>
</evidence>
<gene>
    <name evidence="10" type="primary">TWF1_2</name>
    <name evidence="10" type="ORF">GGI25_004415</name>
</gene>
<evidence type="ECO:0000313" key="10">
    <source>
        <dbReference type="EMBL" id="KAJ2674198.1"/>
    </source>
</evidence>
<evidence type="ECO:0000256" key="3">
    <source>
        <dbReference type="ARBA" id="ARBA00022490"/>
    </source>
</evidence>
<dbReference type="GO" id="GO:0030042">
    <property type="term" value="P:actin filament depolymerization"/>
    <property type="evidence" value="ECO:0007669"/>
    <property type="project" value="TreeGrafter"/>
</dbReference>
<evidence type="ECO:0000259" key="9">
    <source>
        <dbReference type="Pfam" id="PF00241"/>
    </source>
</evidence>
<feature type="region of interest" description="Disordered" evidence="8">
    <location>
        <begin position="502"/>
        <end position="709"/>
    </location>
</feature>
<comment type="caution">
    <text evidence="10">The sequence shown here is derived from an EMBL/GenBank/DDBJ whole genome shotgun (WGS) entry which is preliminary data.</text>
</comment>
<evidence type="ECO:0000256" key="7">
    <source>
        <dbReference type="ARBA" id="ARBA00038532"/>
    </source>
</evidence>
<feature type="region of interest" description="Disordered" evidence="8">
    <location>
        <begin position="152"/>
        <end position="202"/>
    </location>
</feature>
<dbReference type="GO" id="GO:0005884">
    <property type="term" value="C:actin filament"/>
    <property type="evidence" value="ECO:0007669"/>
    <property type="project" value="TreeGrafter"/>
</dbReference>
<keyword evidence="3" id="KW-0963">Cytoplasm</keyword>
<dbReference type="GO" id="GO:0003785">
    <property type="term" value="F:actin monomer binding"/>
    <property type="evidence" value="ECO:0007669"/>
    <property type="project" value="TreeGrafter"/>
</dbReference>
<dbReference type="GO" id="GO:0051016">
    <property type="term" value="P:barbed-end actin filament capping"/>
    <property type="evidence" value="ECO:0007669"/>
    <property type="project" value="TreeGrafter"/>
</dbReference>
<dbReference type="OrthoDB" id="10006997at2759"/>
<dbReference type="Pfam" id="PF00241">
    <property type="entry name" value="Cofilin_ADF"/>
    <property type="match status" value="1"/>
</dbReference>
<keyword evidence="4" id="KW-0677">Repeat</keyword>
<feature type="region of interest" description="Disordered" evidence="8">
    <location>
        <begin position="293"/>
        <end position="316"/>
    </location>
</feature>
<evidence type="ECO:0000256" key="2">
    <source>
        <dbReference type="ARBA" id="ARBA00009557"/>
    </source>
</evidence>
<dbReference type="PANTHER" id="PTHR13759:SF1">
    <property type="entry name" value="TWINFILIN"/>
    <property type="match status" value="1"/>
</dbReference>
<name>A0A9W8KX35_9FUNG</name>
<evidence type="ECO:0000256" key="6">
    <source>
        <dbReference type="ARBA" id="ARBA00023212"/>
    </source>
</evidence>
<dbReference type="SUPFAM" id="SSF55753">
    <property type="entry name" value="Actin depolymerizing proteins"/>
    <property type="match status" value="2"/>
</dbReference>
<accession>A0A9W8KX35</accession>
<evidence type="ECO:0000256" key="5">
    <source>
        <dbReference type="ARBA" id="ARBA00023203"/>
    </source>
</evidence>
<feature type="compositionally biased region" description="Basic and acidic residues" evidence="8">
    <location>
        <begin position="668"/>
        <end position="681"/>
    </location>
</feature>